<sequence length="279" mass="32145">MRKDLTKIALVCTFFLATQLTTYAQNKKYGSLSFNKAVNISGKQRMLTQRMGKIYLYLLDNPNDFKAQKNLKITKIIFEKQISILDKNASLLITKNKLAEVKDTWEKYKKFIESTPNKKDAEKIINTNSTILKYANNVVNAIILESKGGSSDDSYVAEEDSELKQIINKAGRQRMLSQRLALYYFANKPDLKNKKTESVLRNVYSELDNALNDLLVSSFNNDRIDEALGDVTVLWESVKENNDKLFKQGYQDQEIYKLSNTLTKLFNKITNLYEKVKVE</sequence>
<evidence type="ECO:0000256" key="3">
    <source>
        <dbReference type="ARBA" id="ARBA00022989"/>
    </source>
</evidence>
<evidence type="ECO:0000313" key="8">
    <source>
        <dbReference type="Proteomes" id="UP001497416"/>
    </source>
</evidence>
<keyword evidence="8" id="KW-1185">Reference proteome</keyword>
<feature type="chain" id="PRO_5045271693" description="NarX-like N-terminal domain-containing protein" evidence="5">
    <location>
        <begin position="25"/>
        <end position="279"/>
    </location>
</feature>
<dbReference type="Proteomes" id="UP001497416">
    <property type="component" value="Unassembled WGS sequence"/>
</dbReference>
<dbReference type="InterPro" id="IPR029095">
    <property type="entry name" value="NarX-like_N"/>
</dbReference>
<evidence type="ECO:0000256" key="1">
    <source>
        <dbReference type="ARBA" id="ARBA00004141"/>
    </source>
</evidence>
<evidence type="ECO:0000259" key="6">
    <source>
        <dbReference type="Pfam" id="PF13675"/>
    </source>
</evidence>
<accession>A0ABM9P391</accession>
<keyword evidence="2" id="KW-0812">Transmembrane</keyword>
<feature type="domain" description="NarX-like N-terminal" evidence="6">
    <location>
        <begin position="34"/>
        <end position="120"/>
    </location>
</feature>
<dbReference type="Pfam" id="PF13675">
    <property type="entry name" value="PilJ"/>
    <property type="match status" value="2"/>
</dbReference>
<keyword evidence="5" id="KW-0732">Signal</keyword>
<proteinExistence type="predicted"/>
<evidence type="ECO:0000256" key="2">
    <source>
        <dbReference type="ARBA" id="ARBA00022692"/>
    </source>
</evidence>
<dbReference type="EMBL" id="CAXIXY010000005">
    <property type="protein sequence ID" value="CAL2089618.1"/>
    <property type="molecule type" value="Genomic_DNA"/>
</dbReference>
<evidence type="ECO:0000256" key="5">
    <source>
        <dbReference type="SAM" id="SignalP"/>
    </source>
</evidence>
<feature type="signal peptide" evidence="5">
    <location>
        <begin position="1"/>
        <end position="24"/>
    </location>
</feature>
<evidence type="ECO:0000256" key="4">
    <source>
        <dbReference type="ARBA" id="ARBA00023136"/>
    </source>
</evidence>
<comment type="caution">
    <text evidence="7">The sequence shown here is derived from an EMBL/GenBank/DDBJ whole genome shotgun (WGS) entry which is preliminary data.</text>
</comment>
<keyword evidence="3" id="KW-1133">Transmembrane helix</keyword>
<comment type="subcellular location">
    <subcellularLocation>
        <location evidence="1">Membrane</location>
        <topology evidence="1">Multi-pass membrane protein</topology>
    </subcellularLocation>
</comment>
<protein>
    <recommendedName>
        <fullName evidence="6">NarX-like N-terminal domain-containing protein</fullName>
    </recommendedName>
</protein>
<keyword evidence="4" id="KW-0472">Membrane</keyword>
<name>A0ABM9P391_9FLAO</name>
<gene>
    <name evidence="7" type="ORF">T190607A01A_30358</name>
</gene>
<organism evidence="7 8">
    <name type="scientific">Tenacibaculum platacis</name>
    <dbReference type="NCBI Taxonomy" id="3137852"/>
    <lineage>
        <taxon>Bacteria</taxon>
        <taxon>Pseudomonadati</taxon>
        <taxon>Bacteroidota</taxon>
        <taxon>Flavobacteriia</taxon>
        <taxon>Flavobacteriales</taxon>
        <taxon>Flavobacteriaceae</taxon>
        <taxon>Tenacibaculum</taxon>
    </lineage>
</organism>
<reference evidence="7 8" key="1">
    <citation type="submission" date="2024-05" db="EMBL/GenBank/DDBJ databases">
        <authorList>
            <person name="Duchaud E."/>
        </authorList>
    </citation>
    <scope>NUCLEOTIDE SEQUENCE [LARGE SCALE GENOMIC DNA]</scope>
    <source>
        <strain evidence="7">Ena-SAMPLE-TAB-13-05-2024-13:56:06:370-140302</strain>
    </source>
</reference>
<dbReference type="RefSeq" id="WP_348712763.1">
    <property type="nucleotide sequence ID" value="NZ_CAXIXY010000005.1"/>
</dbReference>
<feature type="domain" description="NarX-like N-terminal" evidence="6">
    <location>
        <begin position="162"/>
        <end position="251"/>
    </location>
</feature>
<evidence type="ECO:0000313" key="7">
    <source>
        <dbReference type="EMBL" id="CAL2089618.1"/>
    </source>
</evidence>